<keyword evidence="3" id="KW-1185">Reference proteome</keyword>
<evidence type="ECO:0000313" key="1">
    <source>
        <dbReference type="EMBL" id="MWV68896.1"/>
    </source>
</evidence>
<dbReference type="AlphaFoldDB" id="A0A347VRT4"/>
<accession>A0A347VRT4</accession>
<evidence type="ECO:0000313" key="4">
    <source>
        <dbReference type="Proteomes" id="UP000477070"/>
    </source>
</evidence>
<evidence type="ECO:0000313" key="2">
    <source>
        <dbReference type="EMBL" id="TLD93644.1"/>
    </source>
</evidence>
<dbReference type="RefSeq" id="WP_052062632.1">
    <property type="nucleotide sequence ID" value="NZ_JRMP02000013.1"/>
</dbReference>
<dbReference type="EMBL" id="JRMP02000013">
    <property type="protein sequence ID" value="TLD93644.1"/>
    <property type="molecule type" value="Genomic_DNA"/>
</dbReference>
<reference evidence="2 3" key="1">
    <citation type="journal article" date="2014" name="Genome Announc.">
        <title>Draft genome sequences of eight enterohepatic helicobacter species isolated from both laboratory and wild rodents.</title>
        <authorList>
            <person name="Sheh A."/>
            <person name="Shen Z."/>
            <person name="Fox J.G."/>
        </authorList>
    </citation>
    <scope>NUCLEOTIDE SEQUENCE [LARGE SCALE GENOMIC DNA]</scope>
    <source>
        <strain evidence="2 3">MIT 97-6194</strain>
    </source>
</reference>
<dbReference type="Proteomes" id="UP000029714">
    <property type="component" value="Unassembled WGS sequence"/>
</dbReference>
<protein>
    <recommendedName>
        <fullName evidence="5">TonB-dependent receptor-like beta-barrel domain-containing protein</fullName>
    </recommendedName>
</protein>
<sequence length="302" mass="35596">MLSYQLYALSATNRDEYRRTITNDVVGNWTLYGQDVAGNYNFTKLNVPYDDELMAGITQNLFMFSMSLKYIHRAGKDGIMRENRGTTQSADYWWTNNGESNSDIVSLSITNDRVIETYGVKHYYLLALDYTNVKRNYNGYTDSTLDNEWISYNGVLMRYADRPADNFIRPFSLRFNTTHTFNIWRTRWIWNNFFRFRSGYDAMTTTNTQNQDSFEIDGVLTKVTTYRPFRIQNAFNWDMRIGFEIDVWNKNTLYVNLDIYNVLNNQNMAVYNFSGSVGTTTFAAVPIYEIGWQFWLQVGYKF</sequence>
<organism evidence="2 3">
    <name type="scientific">Helicobacter saguini</name>
    <dbReference type="NCBI Taxonomy" id="1548018"/>
    <lineage>
        <taxon>Bacteria</taxon>
        <taxon>Pseudomonadati</taxon>
        <taxon>Campylobacterota</taxon>
        <taxon>Epsilonproteobacteria</taxon>
        <taxon>Campylobacterales</taxon>
        <taxon>Helicobacteraceae</taxon>
        <taxon>Helicobacter</taxon>
    </lineage>
</organism>
<dbReference type="Proteomes" id="UP000477070">
    <property type="component" value="Unassembled WGS sequence"/>
</dbReference>
<dbReference type="OrthoDB" id="9766643at2"/>
<evidence type="ECO:0008006" key="5">
    <source>
        <dbReference type="Google" id="ProtNLM"/>
    </source>
</evidence>
<proteinExistence type="predicted"/>
<reference evidence="2 3" key="2">
    <citation type="journal article" date="2016" name="Infect. Immun.">
        <title>Helicobacter saguini, a Novel Helicobacter Isolated from Cotton-Top Tamarins with Ulcerative Colitis, Has Proinflammatory Properties and Induces Typhlocolitis and Dysplasia in Gnotobiotic IL-10-/- Mice.</title>
        <authorList>
            <person name="Shen Z."/>
            <person name="Mannion A."/>
            <person name="Whary M.T."/>
            <person name="Muthupalani S."/>
            <person name="Sheh A."/>
            <person name="Feng Y."/>
            <person name="Gong G."/>
            <person name="Vandamme P."/>
            <person name="Holcombe H.R."/>
            <person name="Paster B.J."/>
            <person name="Fox J.G."/>
        </authorList>
    </citation>
    <scope>NUCLEOTIDE SEQUENCE [LARGE SCALE GENOMIC DNA]</scope>
    <source>
        <strain evidence="2 3">MIT 97-6194</strain>
    </source>
</reference>
<evidence type="ECO:0000313" key="3">
    <source>
        <dbReference type="Proteomes" id="UP000029714"/>
    </source>
</evidence>
<reference evidence="1 4" key="4">
    <citation type="submission" date="2019-12" db="EMBL/GenBank/DDBJ databases">
        <title>Multi-Generational Helicobacter saguini Isolates.</title>
        <authorList>
            <person name="Mannion A."/>
            <person name="Shen Z."/>
            <person name="Fox J.G."/>
        </authorList>
    </citation>
    <scope>NUCLEOTIDE SEQUENCE [LARGE SCALE GENOMIC DNA]</scope>
    <source>
        <strain evidence="1">16-048</strain>
        <strain evidence="4">16-048 (F4)</strain>
    </source>
</reference>
<name>A0A347VRT4_9HELI</name>
<gene>
    <name evidence="1" type="ORF">DCO61_02360</name>
    <name evidence="2" type="ORF">LS64_008435</name>
</gene>
<reference evidence="2" key="3">
    <citation type="submission" date="2018-04" db="EMBL/GenBank/DDBJ databases">
        <authorList>
            <person name="Sheh A."/>
            <person name="Shen Z."/>
            <person name="Mannion A.J."/>
            <person name="Fox J.G."/>
        </authorList>
    </citation>
    <scope>NUCLEOTIDE SEQUENCE</scope>
    <source>
        <strain evidence="2">MIT 97-6194</strain>
    </source>
</reference>
<dbReference type="EMBL" id="QBIU01000001">
    <property type="protein sequence ID" value="MWV68896.1"/>
    <property type="molecule type" value="Genomic_DNA"/>
</dbReference>
<comment type="caution">
    <text evidence="2">The sequence shown here is derived from an EMBL/GenBank/DDBJ whole genome shotgun (WGS) entry which is preliminary data.</text>
</comment>